<evidence type="ECO:0000313" key="3">
    <source>
        <dbReference type="Proteomes" id="UP000654257"/>
    </source>
</evidence>
<name>A0A917G866_9NOCA</name>
<keyword evidence="1" id="KW-0812">Transmembrane</keyword>
<gene>
    <name evidence="2" type="ORF">GCM10007304_46680</name>
</gene>
<proteinExistence type="predicted"/>
<evidence type="ECO:0008006" key="4">
    <source>
        <dbReference type="Google" id="ProtNLM"/>
    </source>
</evidence>
<dbReference type="Proteomes" id="UP000654257">
    <property type="component" value="Unassembled WGS sequence"/>
</dbReference>
<accession>A0A917G866</accession>
<protein>
    <recommendedName>
        <fullName evidence="4">DUF4190 domain-containing protein</fullName>
    </recommendedName>
</protein>
<organism evidence="2 3">
    <name type="scientific">Rhodococcoides trifolii</name>
    <dbReference type="NCBI Taxonomy" id="908250"/>
    <lineage>
        <taxon>Bacteria</taxon>
        <taxon>Bacillati</taxon>
        <taxon>Actinomycetota</taxon>
        <taxon>Actinomycetes</taxon>
        <taxon>Mycobacteriales</taxon>
        <taxon>Nocardiaceae</taxon>
        <taxon>Rhodococcoides</taxon>
    </lineage>
</organism>
<dbReference type="RefSeq" id="WP_188547522.1">
    <property type="nucleotide sequence ID" value="NZ_BMCU01000006.1"/>
</dbReference>
<keyword evidence="1" id="KW-1133">Transmembrane helix</keyword>
<dbReference type="EMBL" id="BMCU01000006">
    <property type="protein sequence ID" value="GGG27512.1"/>
    <property type="molecule type" value="Genomic_DNA"/>
</dbReference>
<reference evidence="2" key="2">
    <citation type="submission" date="2020-09" db="EMBL/GenBank/DDBJ databases">
        <authorList>
            <person name="Sun Q."/>
            <person name="Sedlacek I."/>
        </authorList>
    </citation>
    <scope>NUCLEOTIDE SEQUENCE</scope>
    <source>
        <strain evidence="2">CCM 7905</strain>
    </source>
</reference>
<comment type="caution">
    <text evidence="2">The sequence shown here is derived from an EMBL/GenBank/DDBJ whole genome shotgun (WGS) entry which is preliminary data.</text>
</comment>
<keyword evidence="1" id="KW-0472">Membrane</keyword>
<keyword evidence="3" id="KW-1185">Reference proteome</keyword>
<dbReference type="AlphaFoldDB" id="A0A917G866"/>
<evidence type="ECO:0000313" key="2">
    <source>
        <dbReference type="EMBL" id="GGG27512.1"/>
    </source>
</evidence>
<feature type="transmembrane region" description="Helical" evidence="1">
    <location>
        <begin position="53"/>
        <end position="75"/>
    </location>
</feature>
<sequence>MSAPSDHSSEVSGPPDPINTYAVISLVAALLGLFPVAIVFGILAFWRPAGRGLAIAGVAIGVLELAAVLAVLFGIGNAFTDDADGDAFSSYGLTLPSSTFLVPTTVPTTTEQVTTPPFVAPTTTVAAPEPARETVTLGDYCSSRGASASTEDGSTAYCSRLAGTDAYLWSLTDGVAPNPELQQTQNESTGSVAAPGDPCYDDSATATDASGRAVYCNPTVNGRNAGNLLWQLTP</sequence>
<evidence type="ECO:0000256" key="1">
    <source>
        <dbReference type="SAM" id="Phobius"/>
    </source>
</evidence>
<reference evidence="2" key="1">
    <citation type="journal article" date="2014" name="Int. J. Syst. Evol. Microbiol.">
        <title>Complete genome sequence of Corynebacterium casei LMG S-19264T (=DSM 44701T), isolated from a smear-ripened cheese.</title>
        <authorList>
            <consortium name="US DOE Joint Genome Institute (JGI-PGF)"/>
            <person name="Walter F."/>
            <person name="Albersmeier A."/>
            <person name="Kalinowski J."/>
            <person name="Ruckert C."/>
        </authorList>
    </citation>
    <scope>NUCLEOTIDE SEQUENCE</scope>
    <source>
        <strain evidence="2">CCM 7905</strain>
    </source>
</reference>
<feature type="transmembrane region" description="Helical" evidence="1">
    <location>
        <begin position="20"/>
        <end position="46"/>
    </location>
</feature>